<feature type="compositionally biased region" description="Polar residues" evidence="1">
    <location>
        <begin position="116"/>
        <end position="126"/>
    </location>
</feature>
<sequence length="126" mass="13996">MARWQDFRRYSPLQSVVALRLRAILAFIWAELGLLASWLARACFEHMCDGNSASMTNDTQQAPMENAEKDTSDWVTGDEPMTGPQRSYLGTLAQEAGRDIPDDLTKAQASELIDELQQQTGRSGSS</sequence>
<evidence type="ECO:0000256" key="1">
    <source>
        <dbReference type="SAM" id="MobiDB-lite"/>
    </source>
</evidence>
<dbReference type="EMBL" id="AP022601">
    <property type="protein sequence ID" value="BBY95609.1"/>
    <property type="molecule type" value="Genomic_DNA"/>
</dbReference>
<keyword evidence="2" id="KW-1133">Transmembrane helix</keyword>
<feature type="region of interest" description="Disordered" evidence="1">
    <location>
        <begin position="55"/>
        <end position="86"/>
    </location>
</feature>
<gene>
    <name evidence="3" type="ORF">MGALJ_52780</name>
</gene>
<protein>
    <recommendedName>
        <fullName evidence="5">DUF3072 domain-containing protein</fullName>
    </recommendedName>
</protein>
<dbReference type="Pfam" id="PF11272">
    <property type="entry name" value="DUF3072"/>
    <property type="match status" value="1"/>
</dbReference>
<keyword evidence="2" id="KW-0812">Transmembrane</keyword>
<dbReference type="AlphaFoldDB" id="A0A9W4BNX4"/>
<keyword evidence="4" id="KW-1185">Reference proteome</keyword>
<evidence type="ECO:0000313" key="3">
    <source>
        <dbReference type="EMBL" id="BBY95609.1"/>
    </source>
</evidence>
<evidence type="ECO:0000256" key="2">
    <source>
        <dbReference type="SAM" id="Phobius"/>
    </source>
</evidence>
<evidence type="ECO:0008006" key="5">
    <source>
        <dbReference type="Google" id="ProtNLM"/>
    </source>
</evidence>
<dbReference type="InterPro" id="IPR021425">
    <property type="entry name" value="DUF3072"/>
</dbReference>
<organism evidence="3 4">
    <name type="scientific">Mycobacterium gallinarum</name>
    <dbReference type="NCBI Taxonomy" id="39689"/>
    <lineage>
        <taxon>Bacteria</taxon>
        <taxon>Bacillati</taxon>
        <taxon>Actinomycetota</taxon>
        <taxon>Actinomycetes</taxon>
        <taxon>Mycobacteriales</taxon>
        <taxon>Mycobacteriaceae</taxon>
        <taxon>Mycobacterium</taxon>
    </lineage>
</organism>
<accession>A0A9W4BNX4</accession>
<dbReference type="KEGG" id="mgau:MGALJ_52780"/>
<proteinExistence type="predicted"/>
<keyword evidence="2" id="KW-0472">Membrane</keyword>
<evidence type="ECO:0000313" key="4">
    <source>
        <dbReference type="Proteomes" id="UP000465785"/>
    </source>
</evidence>
<reference evidence="3 4" key="1">
    <citation type="journal article" date="2019" name="Emerg. Microbes Infect.">
        <title>Comprehensive subspecies identification of 175 nontuberculous mycobacteria species based on 7547 genomic profiles.</title>
        <authorList>
            <person name="Matsumoto Y."/>
            <person name="Kinjo T."/>
            <person name="Motooka D."/>
            <person name="Nabeya D."/>
            <person name="Jung N."/>
            <person name="Uechi K."/>
            <person name="Horii T."/>
            <person name="Iida T."/>
            <person name="Fujita J."/>
            <person name="Nakamura S."/>
        </authorList>
    </citation>
    <scope>NUCLEOTIDE SEQUENCE [LARGE SCALE GENOMIC DNA]</scope>
    <source>
        <strain evidence="3 4">JCM 6399</strain>
    </source>
</reference>
<feature type="transmembrane region" description="Helical" evidence="2">
    <location>
        <begin position="21"/>
        <end position="40"/>
    </location>
</feature>
<feature type="region of interest" description="Disordered" evidence="1">
    <location>
        <begin position="99"/>
        <end position="126"/>
    </location>
</feature>
<name>A0A9W4BNX4_9MYCO</name>
<dbReference type="Proteomes" id="UP000465785">
    <property type="component" value="Chromosome"/>
</dbReference>